<evidence type="ECO:0000259" key="2">
    <source>
        <dbReference type="Pfam" id="PF08450"/>
    </source>
</evidence>
<dbReference type="PANTHER" id="PTHR10426">
    <property type="entry name" value="STRICTOSIDINE SYNTHASE-RELATED"/>
    <property type="match status" value="1"/>
</dbReference>
<keyword evidence="1" id="KW-0812">Transmembrane</keyword>
<dbReference type="GO" id="GO:0016787">
    <property type="term" value="F:hydrolase activity"/>
    <property type="evidence" value="ECO:0007669"/>
    <property type="project" value="TreeGrafter"/>
</dbReference>
<dbReference type="GO" id="GO:0012505">
    <property type="term" value="C:endomembrane system"/>
    <property type="evidence" value="ECO:0007669"/>
    <property type="project" value="TreeGrafter"/>
</dbReference>
<name>A0A8E0RVT6_9TREM</name>
<evidence type="ECO:0000313" key="3">
    <source>
        <dbReference type="EMBL" id="KAA0194201.1"/>
    </source>
</evidence>
<keyword evidence="1" id="KW-1133">Transmembrane helix</keyword>
<dbReference type="InterPro" id="IPR011042">
    <property type="entry name" value="6-blade_b-propeller_TolB-like"/>
</dbReference>
<dbReference type="InterPro" id="IPR013658">
    <property type="entry name" value="SGL"/>
</dbReference>
<sequence length="495" mass="54717">RRLRTPAENPFRAKIKSIGRFKLATSSTIASVLDDRGISSDASGCGSANSDFKSDYNKSSKVQRRPSALLEMSIMRRHLVASGGQAGSLTSLVSGPPFSSHCDVTSSVGNSQKRAAWCDSKSGPQFLIGISCDIEACQRPLPVLLISAQSDMANVLQPVIRKPKRSNWFWYTIGAFWIAVIGGLCYLVFSVELDPVVFELTAVKEMPVGATQNDRLSEIEQIRIDPHSGAESIVYVNGTLYTGTVDGKILRIRNSKVEVFHDLNPSNCDSMAACGRPLGMRLSKDKKSLVFADAFHGIFSLALTNGSIVKLFPNGGNFTPVFFNDLDILPNGNIFLSESSVKYSLYQIFADLMESKPNGRQKIDEVEAICNSRYLYELRTIAFSLLLVNPRNSQYRVFVDNLHFPNGVQLHRDGKSVLVVETTRARVIRVPLDEKSSTTVFVDGLPGYPDNIRLSPRGGYWIPVGNIRGDTLFSKMVEWSSRWPAVRRAAFRVSQ</sequence>
<comment type="caution">
    <text evidence="3">The sequence shown here is derived from an EMBL/GenBank/DDBJ whole genome shotgun (WGS) entry which is preliminary data.</text>
</comment>
<keyword evidence="4" id="KW-1185">Reference proteome</keyword>
<evidence type="ECO:0000256" key="1">
    <source>
        <dbReference type="SAM" id="Phobius"/>
    </source>
</evidence>
<dbReference type="Gene3D" id="2.120.10.30">
    <property type="entry name" value="TolB, C-terminal domain"/>
    <property type="match status" value="2"/>
</dbReference>
<protein>
    <submittedName>
        <fullName evidence="3">Strictosidine synthase</fullName>
    </submittedName>
</protein>
<evidence type="ECO:0000313" key="4">
    <source>
        <dbReference type="Proteomes" id="UP000728185"/>
    </source>
</evidence>
<dbReference type="Pfam" id="PF08450">
    <property type="entry name" value="SGL"/>
    <property type="match status" value="1"/>
</dbReference>
<gene>
    <name evidence="3" type="ORF">FBUS_09816</name>
</gene>
<accession>A0A8E0RVT6</accession>
<dbReference type="SUPFAM" id="SSF63829">
    <property type="entry name" value="Calcium-dependent phosphotriesterase"/>
    <property type="match status" value="1"/>
</dbReference>
<reference evidence="3" key="1">
    <citation type="submission" date="2019-05" db="EMBL/GenBank/DDBJ databases">
        <title>Annotation for the trematode Fasciolopsis buski.</title>
        <authorList>
            <person name="Choi Y.-J."/>
        </authorList>
    </citation>
    <scope>NUCLEOTIDE SEQUENCE</scope>
    <source>
        <strain evidence="3">HT</strain>
        <tissue evidence="3">Whole worm</tissue>
    </source>
</reference>
<feature type="transmembrane region" description="Helical" evidence="1">
    <location>
        <begin position="168"/>
        <end position="189"/>
    </location>
</feature>
<dbReference type="AlphaFoldDB" id="A0A8E0RVT6"/>
<dbReference type="Pfam" id="PF20067">
    <property type="entry name" value="SSL_N"/>
    <property type="match status" value="1"/>
</dbReference>
<dbReference type="OrthoDB" id="5307922at2759"/>
<dbReference type="PANTHER" id="PTHR10426:SF88">
    <property type="entry name" value="ADIPOCYTE PLASMA MEMBRANE-ASSOCIATED PROTEIN HEMOMUCIN-RELATED"/>
    <property type="match status" value="1"/>
</dbReference>
<feature type="non-terminal residue" evidence="3">
    <location>
        <position position="1"/>
    </location>
</feature>
<organism evidence="3 4">
    <name type="scientific">Fasciolopsis buskii</name>
    <dbReference type="NCBI Taxonomy" id="27845"/>
    <lineage>
        <taxon>Eukaryota</taxon>
        <taxon>Metazoa</taxon>
        <taxon>Spiralia</taxon>
        <taxon>Lophotrochozoa</taxon>
        <taxon>Platyhelminthes</taxon>
        <taxon>Trematoda</taxon>
        <taxon>Digenea</taxon>
        <taxon>Plagiorchiida</taxon>
        <taxon>Echinostomata</taxon>
        <taxon>Echinostomatoidea</taxon>
        <taxon>Fasciolidae</taxon>
        <taxon>Fasciolopsis</taxon>
    </lineage>
</organism>
<dbReference type="EMBL" id="LUCM01004544">
    <property type="protein sequence ID" value="KAA0194201.1"/>
    <property type="molecule type" value="Genomic_DNA"/>
</dbReference>
<dbReference type="Proteomes" id="UP000728185">
    <property type="component" value="Unassembled WGS sequence"/>
</dbReference>
<proteinExistence type="predicted"/>
<feature type="domain" description="SMP-30/Gluconolactonase/LRE-like region" evidence="2">
    <location>
        <begin position="272"/>
        <end position="462"/>
    </location>
</feature>
<keyword evidence="1" id="KW-0472">Membrane</keyword>